<gene>
    <name evidence="4" type="ORF">QE152_g8802</name>
</gene>
<evidence type="ECO:0000256" key="1">
    <source>
        <dbReference type="SAM" id="Coils"/>
    </source>
</evidence>
<dbReference type="InterPro" id="IPR011989">
    <property type="entry name" value="ARM-like"/>
</dbReference>
<dbReference type="AlphaFoldDB" id="A0AAW1M1F0"/>
<dbReference type="GO" id="GO:0030866">
    <property type="term" value="P:cortical actin cytoskeleton organization"/>
    <property type="evidence" value="ECO:0007669"/>
    <property type="project" value="TreeGrafter"/>
</dbReference>
<name>A0AAW1M1F0_POPJA</name>
<evidence type="ECO:0000313" key="4">
    <source>
        <dbReference type="EMBL" id="KAK9739691.1"/>
    </source>
</evidence>
<dbReference type="InterPro" id="IPR010472">
    <property type="entry name" value="FH3_dom"/>
</dbReference>
<accession>A0AAW1M1F0</accession>
<feature type="coiled-coil region" evidence="1">
    <location>
        <begin position="430"/>
        <end position="478"/>
    </location>
</feature>
<reference evidence="4 5" key="1">
    <citation type="journal article" date="2024" name="BMC Genomics">
        <title>De novo assembly and annotation of Popillia japonica's genome with initial clues to its potential as an invasive pest.</title>
        <authorList>
            <person name="Cucini C."/>
            <person name="Boschi S."/>
            <person name="Funari R."/>
            <person name="Cardaioli E."/>
            <person name="Iannotti N."/>
            <person name="Marturano G."/>
            <person name="Paoli F."/>
            <person name="Bruttini M."/>
            <person name="Carapelli A."/>
            <person name="Frati F."/>
            <person name="Nardi F."/>
        </authorList>
    </citation>
    <scope>NUCLEOTIDE SEQUENCE [LARGE SCALE GENOMIC DNA]</scope>
    <source>
        <strain evidence="4">DMR45628</strain>
    </source>
</reference>
<dbReference type="GO" id="GO:0051015">
    <property type="term" value="F:actin filament binding"/>
    <property type="evidence" value="ECO:0007669"/>
    <property type="project" value="TreeGrafter"/>
</dbReference>
<dbReference type="Pfam" id="PF06367">
    <property type="entry name" value="Drf_FH3"/>
    <property type="match status" value="1"/>
</dbReference>
<evidence type="ECO:0000256" key="2">
    <source>
        <dbReference type="SAM" id="MobiDB-lite"/>
    </source>
</evidence>
<dbReference type="InterPro" id="IPR016024">
    <property type="entry name" value="ARM-type_fold"/>
</dbReference>
<dbReference type="SUPFAM" id="SSF48371">
    <property type="entry name" value="ARM repeat"/>
    <property type="match status" value="1"/>
</dbReference>
<dbReference type="GO" id="GO:0008360">
    <property type="term" value="P:regulation of cell shape"/>
    <property type="evidence" value="ECO:0007669"/>
    <property type="project" value="TreeGrafter"/>
</dbReference>
<dbReference type="InterPro" id="IPR014768">
    <property type="entry name" value="GBD/FH3_dom"/>
</dbReference>
<comment type="caution">
    <text evidence="4">The sequence shown here is derived from an EMBL/GenBank/DDBJ whole genome shotgun (WGS) entry which is preliminary data.</text>
</comment>
<dbReference type="Proteomes" id="UP001458880">
    <property type="component" value="Unassembled WGS sequence"/>
</dbReference>
<dbReference type="GO" id="GO:0005829">
    <property type="term" value="C:cytosol"/>
    <property type="evidence" value="ECO:0007669"/>
    <property type="project" value="TreeGrafter"/>
</dbReference>
<protein>
    <submittedName>
        <fullName evidence="4">Diaphanous FH3 Domain</fullName>
    </submittedName>
</protein>
<sequence length="822" mass="93272">MSYLPWEPPEKMDMPWARKPQFAPPAVRMDDNTVHKMSYMAPGTFVECDDDGPDCIDCPDNFCPQPAVHNPANCSHIYFSFVQEFVADPLDGTSLLLDLLRVIQLSQTSNGSAGGTGTVGKLPLSLQRRALLDELSCLQCLMFCSIRYNETIRKMSTLSAGLFTLSVCIMSNVTKSRIIALQLLMKICQLSEAGHSAVSEALSTLRLRFGEPVRFRFLIGMLISAGGQGELLATGLNFLNAFLDHCGNTQKRLYIQAELFQAGLDIEAIKQNVSLNSPSADKIFKELDRWEKNHIDVENLTTRLETLERENDSLRDKVILLERKIQILQEEKGILISLEQCLKERCSELQDEVISLKSVKNTKSTSSNSEKRDRSSPAEDEGISSSERSLTPEEDLQRESSIYEIYSVQSETLPIDKKVAQTKPNIKQLTKEEEATIEEVIQELNNIINNAESQSQVYREKDEEVKKEQERIRIEEAQVRSKLNLKNTTSFGDDYLADYESEIIPTNLHPQPPRKTRSMVHLYVPSEDYDCPKEIFFENETAFSSEQVPSEDYDCPKEIFFENETAFSSEQGSDSLLSASKCLPKFNRNSKLRIEVDHHKSPIKRKQKSVDSVRKTESFKYQITNEVQINKSEELSRKLDFGVSHDKTLQRSSSQVCANRLKSKSLDRIDDGLDAMVDIVLTDTDKGPMRANKSDSGNLTSLTRSASNLLTNTKISKCMSQQHLERNKMFLPNHKFQHSPPDVHYYFPRVQEKRHISTSFLVKRPNAGLYSGQMITNKTKKTEYFASIGSKNSSNKILIIVSIRLPRENLLSLRSFNQVEST</sequence>
<feature type="compositionally biased region" description="Low complexity" evidence="2">
    <location>
        <begin position="359"/>
        <end position="368"/>
    </location>
</feature>
<proteinExistence type="predicted"/>
<feature type="domain" description="GBD/FH3" evidence="3">
    <location>
        <begin position="1"/>
        <end position="377"/>
    </location>
</feature>
<organism evidence="4 5">
    <name type="scientific">Popillia japonica</name>
    <name type="common">Japanese beetle</name>
    <dbReference type="NCBI Taxonomy" id="7064"/>
    <lineage>
        <taxon>Eukaryota</taxon>
        <taxon>Metazoa</taxon>
        <taxon>Ecdysozoa</taxon>
        <taxon>Arthropoda</taxon>
        <taxon>Hexapoda</taxon>
        <taxon>Insecta</taxon>
        <taxon>Pterygota</taxon>
        <taxon>Neoptera</taxon>
        <taxon>Endopterygota</taxon>
        <taxon>Coleoptera</taxon>
        <taxon>Polyphaga</taxon>
        <taxon>Scarabaeiformia</taxon>
        <taxon>Scarabaeidae</taxon>
        <taxon>Rutelinae</taxon>
        <taxon>Popillia</taxon>
    </lineage>
</organism>
<keyword evidence="1" id="KW-0175">Coiled coil</keyword>
<keyword evidence="5" id="KW-1185">Reference proteome</keyword>
<evidence type="ECO:0000259" key="3">
    <source>
        <dbReference type="PROSITE" id="PS51232"/>
    </source>
</evidence>
<dbReference type="EMBL" id="JASPKY010000072">
    <property type="protein sequence ID" value="KAK9739691.1"/>
    <property type="molecule type" value="Genomic_DNA"/>
</dbReference>
<dbReference type="SMART" id="SM01139">
    <property type="entry name" value="Drf_FH3"/>
    <property type="match status" value="1"/>
</dbReference>
<dbReference type="PROSITE" id="PS51232">
    <property type="entry name" value="GBD_FH3"/>
    <property type="match status" value="1"/>
</dbReference>
<dbReference type="GO" id="GO:0016477">
    <property type="term" value="P:cell migration"/>
    <property type="evidence" value="ECO:0007669"/>
    <property type="project" value="TreeGrafter"/>
</dbReference>
<dbReference type="PANTHER" id="PTHR45857">
    <property type="entry name" value="FORMIN-LIKE PROTEIN"/>
    <property type="match status" value="1"/>
</dbReference>
<dbReference type="InterPro" id="IPR043592">
    <property type="entry name" value="FMNL_animal"/>
</dbReference>
<feature type="coiled-coil region" evidence="1">
    <location>
        <begin position="297"/>
        <end position="331"/>
    </location>
</feature>
<evidence type="ECO:0000313" key="5">
    <source>
        <dbReference type="Proteomes" id="UP001458880"/>
    </source>
</evidence>
<dbReference type="Gene3D" id="1.25.10.10">
    <property type="entry name" value="Leucine-rich Repeat Variant"/>
    <property type="match status" value="1"/>
</dbReference>
<dbReference type="PANTHER" id="PTHR45857:SF9">
    <property type="entry name" value="MULTIPLE WING HAIRS, ISOFORM C"/>
    <property type="match status" value="1"/>
</dbReference>
<feature type="region of interest" description="Disordered" evidence="2">
    <location>
        <begin position="359"/>
        <end position="396"/>
    </location>
</feature>